<gene>
    <name evidence="1" type="ORF">A3224_15080</name>
</gene>
<evidence type="ECO:0000313" key="2">
    <source>
        <dbReference type="Proteomes" id="UP000076077"/>
    </source>
</evidence>
<dbReference type="PANTHER" id="PTHR12558:SF13">
    <property type="entry name" value="CELL DIVISION CYCLE PROTEIN 27 HOMOLOG"/>
    <property type="match status" value="1"/>
</dbReference>
<name>A0A143HQF5_MICTH</name>
<dbReference type="SUPFAM" id="SSF48452">
    <property type="entry name" value="TPR-like"/>
    <property type="match status" value="1"/>
</dbReference>
<dbReference type="RefSeq" id="WP_067156503.1">
    <property type="nucleotide sequence ID" value="NZ_CP014864.1"/>
</dbReference>
<dbReference type="Proteomes" id="UP000076077">
    <property type="component" value="Chromosome"/>
</dbReference>
<dbReference type="InterPro" id="IPR019734">
    <property type="entry name" value="TPR_rpt"/>
</dbReference>
<proteinExistence type="predicted"/>
<dbReference type="OrthoDB" id="255821at2"/>
<dbReference type="AlphaFoldDB" id="A0A143HQF5"/>
<dbReference type="Gene3D" id="1.25.40.10">
    <property type="entry name" value="Tetratricopeptide repeat domain"/>
    <property type="match status" value="1"/>
</dbReference>
<dbReference type="GeneID" id="76609353"/>
<dbReference type="SMART" id="SM00028">
    <property type="entry name" value="TPR"/>
    <property type="match status" value="3"/>
</dbReference>
<organism evidence="1 2">
    <name type="scientific">Microbulbifer thermotolerans</name>
    <dbReference type="NCBI Taxonomy" id="252514"/>
    <lineage>
        <taxon>Bacteria</taxon>
        <taxon>Pseudomonadati</taxon>
        <taxon>Pseudomonadota</taxon>
        <taxon>Gammaproteobacteria</taxon>
        <taxon>Cellvibrionales</taxon>
        <taxon>Microbulbiferaceae</taxon>
        <taxon>Microbulbifer</taxon>
    </lineage>
</organism>
<dbReference type="PANTHER" id="PTHR12558">
    <property type="entry name" value="CELL DIVISION CYCLE 16,23,27"/>
    <property type="match status" value="1"/>
</dbReference>
<dbReference type="Pfam" id="PF13432">
    <property type="entry name" value="TPR_16"/>
    <property type="match status" value="1"/>
</dbReference>
<dbReference type="PROSITE" id="PS50005">
    <property type="entry name" value="TPR"/>
    <property type="match status" value="1"/>
</dbReference>
<dbReference type="STRING" id="252514.A3224_15080"/>
<protein>
    <submittedName>
        <fullName evidence="1">Uncharacterized protein</fullName>
    </submittedName>
</protein>
<sequence length="208" mass="22943">MQIKKVTKRGINYPLLAAITVLLAACASGPQQTAEISAGGPSANPYLSQARKAPAAAREGMEIARRAYEAGDMAAAETQLMQITERWPELSGPWLNLGIVQSRAGNAEAAEASLRQAISVNDLNVFAWNQLAALLRDAGRFDEALQCYQEALARWPDYSDAHRNLGILFDLYLQQPQKALEHYRAAQALREEPDKQLAGWIVDLERRL</sequence>
<dbReference type="PROSITE" id="PS51257">
    <property type="entry name" value="PROKAR_LIPOPROTEIN"/>
    <property type="match status" value="1"/>
</dbReference>
<dbReference type="Pfam" id="PF13424">
    <property type="entry name" value="TPR_12"/>
    <property type="match status" value="1"/>
</dbReference>
<dbReference type="KEGG" id="mthd:A3224_15080"/>
<dbReference type="InterPro" id="IPR011990">
    <property type="entry name" value="TPR-like_helical_dom_sf"/>
</dbReference>
<keyword evidence="2" id="KW-1185">Reference proteome</keyword>
<dbReference type="EMBL" id="CP014864">
    <property type="protein sequence ID" value="AMX03731.1"/>
    <property type="molecule type" value="Genomic_DNA"/>
</dbReference>
<accession>A0A143HQF5</accession>
<reference evidence="2" key="1">
    <citation type="submission" date="2016-03" db="EMBL/GenBank/DDBJ databases">
        <authorList>
            <person name="Lee Y.-S."/>
            <person name="Choi Y.-L."/>
        </authorList>
    </citation>
    <scope>NUCLEOTIDE SEQUENCE [LARGE SCALE GENOMIC DNA]</scope>
    <source>
        <strain evidence="2">DAU221</strain>
    </source>
</reference>
<evidence type="ECO:0000313" key="1">
    <source>
        <dbReference type="EMBL" id="AMX03731.1"/>
    </source>
</evidence>